<dbReference type="AlphaFoldDB" id="A0AAN6VCX5"/>
<sequence length="69" mass="7984">RSTLVSAINGLGFDVIPYSFYYSKGLRYKIIERSSRYGEYIRYGRSYNSSGVPVSSYIPSFYSGIYTFY</sequence>
<evidence type="ECO:0000313" key="1">
    <source>
        <dbReference type="EMBL" id="KAK4148759.1"/>
    </source>
</evidence>
<reference evidence="1" key="1">
    <citation type="journal article" date="2023" name="Mol. Phylogenet. Evol.">
        <title>Genome-scale phylogeny and comparative genomics of the fungal order Sordariales.</title>
        <authorList>
            <person name="Hensen N."/>
            <person name="Bonometti L."/>
            <person name="Westerberg I."/>
            <person name="Brannstrom I.O."/>
            <person name="Guillou S."/>
            <person name="Cros-Aarteil S."/>
            <person name="Calhoun S."/>
            <person name="Haridas S."/>
            <person name="Kuo A."/>
            <person name="Mondo S."/>
            <person name="Pangilinan J."/>
            <person name="Riley R."/>
            <person name="LaButti K."/>
            <person name="Andreopoulos B."/>
            <person name="Lipzen A."/>
            <person name="Chen C."/>
            <person name="Yan M."/>
            <person name="Daum C."/>
            <person name="Ng V."/>
            <person name="Clum A."/>
            <person name="Steindorff A."/>
            <person name="Ohm R.A."/>
            <person name="Martin F."/>
            <person name="Silar P."/>
            <person name="Natvig D.O."/>
            <person name="Lalanne C."/>
            <person name="Gautier V."/>
            <person name="Ament-Velasquez S.L."/>
            <person name="Kruys A."/>
            <person name="Hutchinson M.I."/>
            <person name="Powell A.J."/>
            <person name="Barry K."/>
            <person name="Miller A.N."/>
            <person name="Grigoriev I.V."/>
            <person name="Debuchy R."/>
            <person name="Gladieux P."/>
            <person name="Hiltunen Thoren M."/>
            <person name="Johannesson H."/>
        </authorList>
    </citation>
    <scope>NUCLEOTIDE SEQUENCE</scope>
    <source>
        <strain evidence="1">CBS 538.74</strain>
    </source>
</reference>
<feature type="non-terminal residue" evidence="1">
    <location>
        <position position="1"/>
    </location>
</feature>
<dbReference type="EMBL" id="MU857265">
    <property type="protein sequence ID" value="KAK4148759.1"/>
    <property type="molecule type" value="Genomic_DNA"/>
</dbReference>
<dbReference type="Proteomes" id="UP001302745">
    <property type="component" value="Unassembled WGS sequence"/>
</dbReference>
<reference evidence="1" key="2">
    <citation type="submission" date="2023-05" db="EMBL/GenBank/DDBJ databases">
        <authorList>
            <consortium name="Lawrence Berkeley National Laboratory"/>
            <person name="Steindorff A."/>
            <person name="Hensen N."/>
            <person name="Bonometti L."/>
            <person name="Westerberg I."/>
            <person name="Brannstrom I.O."/>
            <person name="Guillou S."/>
            <person name="Cros-Aarteil S."/>
            <person name="Calhoun S."/>
            <person name="Haridas S."/>
            <person name="Kuo A."/>
            <person name="Mondo S."/>
            <person name="Pangilinan J."/>
            <person name="Riley R."/>
            <person name="Labutti K."/>
            <person name="Andreopoulos B."/>
            <person name="Lipzen A."/>
            <person name="Chen C."/>
            <person name="Yanf M."/>
            <person name="Daum C."/>
            <person name="Ng V."/>
            <person name="Clum A."/>
            <person name="Ohm R."/>
            <person name="Martin F."/>
            <person name="Silar P."/>
            <person name="Natvig D."/>
            <person name="Lalanne C."/>
            <person name="Gautier V."/>
            <person name="Ament-Velasquez S.L."/>
            <person name="Kruys A."/>
            <person name="Hutchinson M.I."/>
            <person name="Powell A.J."/>
            <person name="Barry K."/>
            <person name="Miller A.N."/>
            <person name="Grigoriev I.V."/>
            <person name="Debuchy R."/>
            <person name="Gladieux P."/>
            <person name="Thoren M.H."/>
            <person name="Johannesson H."/>
        </authorList>
    </citation>
    <scope>NUCLEOTIDE SEQUENCE</scope>
    <source>
        <strain evidence="1">CBS 538.74</strain>
    </source>
</reference>
<evidence type="ECO:0000313" key="2">
    <source>
        <dbReference type="Proteomes" id="UP001302745"/>
    </source>
</evidence>
<comment type="caution">
    <text evidence="1">The sequence shown here is derived from an EMBL/GenBank/DDBJ whole genome shotgun (WGS) entry which is preliminary data.</text>
</comment>
<keyword evidence="2" id="KW-1185">Reference proteome</keyword>
<proteinExistence type="predicted"/>
<gene>
    <name evidence="1" type="ORF">C8A00DRAFT_19460</name>
</gene>
<protein>
    <submittedName>
        <fullName evidence="1">Uncharacterized protein</fullName>
    </submittedName>
</protein>
<name>A0AAN6VCX5_9PEZI</name>
<accession>A0AAN6VCX5</accession>
<organism evidence="1 2">
    <name type="scientific">Chaetomidium leptoderma</name>
    <dbReference type="NCBI Taxonomy" id="669021"/>
    <lineage>
        <taxon>Eukaryota</taxon>
        <taxon>Fungi</taxon>
        <taxon>Dikarya</taxon>
        <taxon>Ascomycota</taxon>
        <taxon>Pezizomycotina</taxon>
        <taxon>Sordariomycetes</taxon>
        <taxon>Sordariomycetidae</taxon>
        <taxon>Sordariales</taxon>
        <taxon>Chaetomiaceae</taxon>
        <taxon>Chaetomidium</taxon>
    </lineage>
</organism>